<comment type="caution">
    <text evidence="2">The sequence shown here is derived from an EMBL/GenBank/DDBJ whole genome shotgun (WGS) entry which is preliminary data.</text>
</comment>
<feature type="compositionally biased region" description="Basic and acidic residues" evidence="1">
    <location>
        <begin position="101"/>
        <end position="121"/>
    </location>
</feature>
<name>A0AAD2DA00_EUPCR</name>
<accession>A0AAD2DA00</accession>
<evidence type="ECO:0000256" key="1">
    <source>
        <dbReference type="SAM" id="MobiDB-lite"/>
    </source>
</evidence>
<evidence type="ECO:0000313" key="2">
    <source>
        <dbReference type="EMBL" id="CAI2384996.1"/>
    </source>
</evidence>
<protein>
    <submittedName>
        <fullName evidence="2">Uncharacterized protein</fullName>
    </submittedName>
</protein>
<reference evidence="2" key="1">
    <citation type="submission" date="2023-07" db="EMBL/GenBank/DDBJ databases">
        <authorList>
            <consortium name="AG Swart"/>
            <person name="Singh M."/>
            <person name="Singh A."/>
            <person name="Seah K."/>
            <person name="Emmerich C."/>
        </authorList>
    </citation>
    <scope>NUCLEOTIDE SEQUENCE</scope>
    <source>
        <strain evidence="2">DP1</strain>
    </source>
</reference>
<evidence type="ECO:0000313" key="3">
    <source>
        <dbReference type="Proteomes" id="UP001295684"/>
    </source>
</evidence>
<gene>
    <name evidence="2" type="ORF">ECRASSUSDP1_LOCUS26537</name>
</gene>
<feature type="region of interest" description="Disordered" evidence="1">
    <location>
        <begin position="191"/>
        <end position="223"/>
    </location>
</feature>
<proteinExistence type="predicted"/>
<dbReference type="AlphaFoldDB" id="A0AAD2DA00"/>
<dbReference type="Proteomes" id="UP001295684">
    <property type="component" value="Unassembled WGS sequence"/>
</dbReference>
<organism evidence="2 3">
    <name type="scientific">Euplotes crassus</name>
    <dbReference type="NCBI Taxonomy" id="5936"/>
    <lineage>
        <taxon>Eukaryota</taxon>
        <taxon>Sar</taxon>
        <taxon>Alveolata</taxon>
        <taxon>Ciliophora</taxon>
        <taxon>Intramacronucleata</taxon>
        <taxon>Spirotrichea</taxon>
        <taxon>Hypotrichia</taxon>
        <taxon>Euplotida</taxon>
        <taxon>Euplotidae</taxon>
        <taxon>Moneuplotes</taxon>
    </lineage>
</organism>
<keyword evidence="3" id="KW-1185">Reference proteome</keyword>
<sequence length="545" mass="62934">MKSHFEALSKNKSRQEGLRGVSLEETLDTKMMEESVITSTIRGDTLKSSRKKGDDLKYQTTISNDFMTHGEFTTNAQTFDTIYSKSPTNYEKINEKWRKEHNDPLDYPLRKRDSSKKDKQAGRPRVKSSAAETIPFVEATECNPVRKSIIKKRNLIFNRQEKFNTSYKPKLAKSDKKKTYLSSCTIDLSSPHRRHRSITAGEPSTVRTLDDQRFQNSEGSDIDNCDEYEESLGDTDEPQGRQSISEMVTMHKLNTTKTILKKNTSLIQNSQEFSKASSFIPVAKKRIQKEVDVFEWCDEFDDFLDECDIDFGNIQKDNIGNKNLANTLTNINFQGKYQYLSSFMENEAEKIRNSSSLENSKLIVEARKTPKRKNTDKLKHLNSIGSAYKTKPNELEAVSLDPDEVVRASRVLKKMHSFKANKRHSITYSDNSDPVLSSLIGYIDSMGVFKLNIDEDDLSLLSLEVIENIGFFNKLSYESNLKNWHKDMKYAFKMHKNTLRDVIFSERTKMKPLVSFILNWEYFERLSCYLVDNKDLTCYNNPIVL</sequence>
<feature type="region of interest" description="Disordered" evidence="1">
    <location>
        <begin position="101"/>
        <end position="129"/>
    </location>
</feature>
<dbReference type="EMBL" id="CAMPGE010027356">
    <property type="protein sequence ID" value="CAI2384996.1"/>
    <property type="molecule type" value="Genomic_DNA"/>
</dbReference>